<sequence length="182" mass="20023">MSEYHLDSGLCALDLAAKRNKNSHMPKKTAPLDAFDREILRILQRDNKTPQRAIGEAVNLSAAAVQRRIAAMEQSGTIAANVALVDPAALSLTVTAIVEVFLRDERTASIDRAKALFRETPEVQQCYYTTGGTSFVLVVVTTDMSAYEVLTRRLFSDHEWVASFRTLVALDRVKSGAEVVVP</sequence>
<dbReference type="PROSITE" id="PS00519">
    <property type="entry name" value="HTH_ASNC_1"/>
    <property type="match status" value="1"/>
</dbReference>
<dbReference type="eggNOG" id="COG1522">
    <property type="taxonomic scope" value="Bacteria"/>
</dbReference>
<keyword evidence="1" id="KW-0805">Transcription regulation</keyword>
<dbReference type="SUPFAM" id="SSF46785">
    <property type="entry name" value="Winged helix' DNA-binding domain"/>
    <property type="match status" value="1"/>
</dbReference>
<evidence type="ECO:0000259" key="4">
    <source>
        <dbReference type="PROSITE" id="PS50956"/>
    </source>
</evidence>
<dbReference type="GO" id="GO:0005829">
    <property type="term" value="C:cytosol"/>
    <property type="evidence" value="ECO:0007669"/>
    <property type="project" value="TreeGrafter"/>
</dbReference>
<dbReference type="Gene3D" id="1.10.10.10">
    <property type="entry name" value="Winged helix-like DNA-binding domain superfamily/Winged helix DNA-binding domain"/>
    <property type="match status" value="1"/>
</dbReference>
<dbReference type="Pfam" id="PF01037">
    <property type="entry name" value="AsnC_trans_reg"/>
    <property type="match status" value="1"/>
</dbReference>
<evidence type="ECO:0000256" key="3">
    <source>
        <dbReference type="ARBA" id="ARBA00023163"/>
    </source>
</evidence>
<dbReference type="InterPro" id="IPR036388">
    <property type="entry name" value="WH-like_DNA-bd_sf"/>
</dbReference>
<evidence type="ECO:0000313" key="6">
    <source>
        <dbReference type="Proteomes" id="UP000024329"/>
    </source>
</evidence>
<comment type="caution">
    <text evidence="5">The sequence shown here is derived from an EMBL/GenBank/DDBJ whole genome shotgun (WGS) entry which is preliminary data.</text>
</comment>
<dbReference type="EMBL" id="JFYZ01000002">
    <property type="protein sequence ID" value="EZP83811.1"/>
    <property type="molecule type" value="Genomic_DNA"/>
</dbReference>
<dbReference type="PANTHER" id="PTHR30154">
    <property type="entry name" value="LEUCINE-RESPONSIVE REGULATORY PROTEIN"/>
    <property type="match status" value="1"/>
</dbReference>
<accession>A0A031K1I4</accession>
<dbReference type="AlphaFoldDB" id="A0A031K1I4"/>
<dbReference type="InterPro" id="IPR019887">
    <property type="entry name" value="Tscrpt_reg_AsnC/Lrp_C"/>
</dbReference>
<keyword evidence="2" id="KW-0238">DNA-binding</keyword>
<evidence type="ECO:0000313" key="5">
    <source>
        <dbReference type="EMBL" id="EZP83811.1"/>
    </source>
</evidence>
<reference evidence="5 6" key="1">
    <citation type="submission" date="2014-03" db="EMBL/GenBank/DDBJ databases">
        <title>Whole genome sequence of Novosphingobium resinovorum KF1.</title>
        <authorList>
            <person name="Gan H.M."/>
            <person name="Gan H.Y."/>
            <person name="Chew T.H."/>
            <person name="Savka M.A."/>
        </authorList>
    </citation>
    <scope>NUCLEOTIDE SEQUENCE [LARGE SCALE GENOMIC DNA]</scope>
    <source>
        <strain evidence="5 6">KF1</strain>
    </source>
</reference>
<organism evidence="5 6">
    <name type="scientific">Novosphingobium resinovorum</name>
    <dbReference type="NCBI Taxonomy" id="158500"/>
    <lineage>
        <taxon>Bacteria</taxon>
        <taxon>Pseudomonadati</taxon>
        <taxon>Pseudomonadota</taxon>
        <taxon>Alphaproteobacteria</taxon>
        <taxon>Sphingomonadales</taxon>
        <taxon>Sphingomonadaceae</taxon>
        <taxon>Novosphingobium</taxon>
    </lineage>
</organism>
<feature type="domain" description="HTH asnC-type" evidence="4">
    <location>
        <begin position="32"/>
        <end position="93"/>
    </location>
</feature>
<proteinExistence type="predicted"/>
<dbReference type="Pfam" id="PF13404">
    <property type="entry name" value="HTH_AsnC-type"/>
    <property type="match status" value="1"/>
</dbReference>
<dbReference type="SUPFAM" id="SSF54909">
    <property type="entry name" value="Dimeric alpha+beta barrel"/>
    <property type="match status" value="1"/>
</dbReference>
<dbReference type="PANTHER" id="PTHR30154:SF34">
    <property type="entry name" value="TRANSCRIPTIONAL REGULATOR AZLB"/>
    <property type="match status" value="1"/>
</dbReference>
<evidence type="ECO:0000256" key="2">
    <source>
        <dbReference type="ARBA" id="ARBA00023125"/>
    </source>
</evidence>
<dbReference type="Gene3D" id="3.30.70.920">
    <property type="match status" value="1"/>
</dbReference>
<dbReference type="InterPro" id="IPR036390">
    <property type="entry name" value="WH_DNA-bd_sf"/>
</dbReference>
<evidence type="ECO:0000256" key="1">
    <source>
        <dbReference type="ARBA" id="ARBA00023015"/>
    </source>
</evidence>
<name>A0A031K1I4_9SPHN</name>
<dbReference type="STRING" id="158500.BES08_07920"/>
<dbReference type="PATRIC" id="fig|158500.4.peg.1025"/>
<dbReference type="PRINTS" id="PR00033">
    <property type="entry name" value="HTHASNC"/>
</dbReference>
<protein>
    <submittedName>
        <fullName evidence="5">AsnC family transcriptional regulator</fullName>
    </submittedName>
</protein>
<dbReference type="InterPro" id="IPR019888">
    <property type="entry name" value="Tscrpt_reg_AsnC-like"/>
</dbReference>
<gene>
    <name evidence="5" type="ORF">BV97_01001</name>
</gene>
<dbReference type="GO" id="GO:0043200">
    <property type="term" value="P:response to amino acid"/>
    <property type="evidence" value="ECO:0007669"/>
    <property type="project" value="TreeGrafter"/>
</dbReference>
<dbReference type="InterPro" id="IPR011008">
    <property type="entry name" value="Dimeric_a/b-barrel"/>
</dbReference>
<dbReference type="InterPro" id="IPR000485">
    <property type="entry name" value="AsnC-type_HTH_dom"/>
</dbReference>
<keyword evidence="3" id="KW-0804">Transcription</keyword>
<dbReference type="SMART" id="SM00344">
    <property type="entry name" value="HTH_ASNC"/>
    <property type="match status" value="1"/>
</dbReference>
<dbReference type="InterPro" id="IPR019885">
    <property type="entry name" value="Tscrpt_reg_HTH_AsnC-type_CS"/>
</dbReference>
<dbReference type="GO" id="GO:0043565">
    <property type="term" value="F:sequence-specific DNA binding"/>
    <property type="evidence" value="ECO:0007669"/>
    <property type="project" value="InterPro"/>
</dbReference>
<dbReference type="PROSITE" id="PS50956">
    <property type="entry name" value="HTH_ASNC_2"/>
    <property type="match status" value="1"/>
</dbReference>
<dbReference type="Proteomes" id="UP000024329">
    <property type="component" value="Unassembled WGS sequence"/>
</dbReference>